<name>C7MC60_BRAFD</name>
<dbReference type="Proteomes" id="UP000001919">
    <property type="component" value="Chromosome"/>
</dbReference>
<dbReference type="KEGG" id="bfa:Bfae_13250"/>
<keyword evidence="2" id="KW-1185">Reference proteome</keyword>
<sequence>MTTPTVTERDAAGAMELLAAASADPELLIVLTDEEIVALAGRDALSFAGSPYLDQEGVDETAHASAALRSLIARGLVVTTDEAREEEGEVLIGAAPEGGMQIDRPIAGLLMLRTTASAVVHVTRQVAEQATRLVLHVEADGGVLEEFVSADGFHRFSVPTPAAAVERLARYIDPSGVAGEEGGAAVTAPIAELDAGEGELAETLADTRTLSVLTAVSAAEASQATIFATTGSVHAMDTPPEGATEGTVRELSATDLRALLSDLLERSTRRAEA</sequence>
<accession>C7MC60</accession>
<reference evidence="1 2" key="1">
    <citation type="journal article" date="2009" name="Stand. Genomic Sci.">
        <title>Complete genome sequence of Brachybacterium faecium type strain (Schefferle 6-10).</title>
        <authorList>
            <person name="Lapidus A."/>
            <person name="Pukall R."/>
            <person name="Labuttii K."/>
            <person name="Copeland A."/>
            <person name="Del Rio T.G."/>
            <person name="Nolan M."/>
            <person name="Chen F."/>
            <person name="Lucas S."/>
            <person name="Tice H."/>
            <person name="Cheng J.F."/>
            <person name="Bruce D."/>
            <person name="Goodwin L."/>
            <person name="Pitluck S."/>
            <person name="Rohde M."/>
            <person name="Goker M."/>
            <person name="Pati A."/>
            <person name="Ivanova N."/>
            <person name="Mavrommatis K."/>
            <person name="Chen A."/>
            <person name="Palaniappan K."/>
            <person name="D'haeseleer P."/>
            <person name="Chain P."/>
            <person name="Bristow J."/>
            <person name="Eisen J.A."/>
            <person name="Markowitz V."/>
            <person name="Hugenholtz P."/>
            <person name="Kyrpides N.C."/>
            <person name="Klenk H.P."/>
        </authorList>
    </citation>
    <scope>NUCLEOTIDE SEQUENCE [LARGE SCALE GENOMIC DNA]</scope>
    <source>
        <strain evidence="2">ATCC 43885 / DSM 4810 / JCM 11609 / LMG 19847 / NBRC 14762 / NCIMB 9860 / 6-10</strain>
    </source>
</reference>
<dbReference type="HOGENOM" id="CLU_1018071_0_0_11"/>
<dbReference type="eggNOG" id="ENOG5031E44">
    <property type="taxonomic scope" value="Bacteria"/>
</dbReference>
<evidence type="ECO:0000313" key="2">
    <source>
        <dbReference type="Proteomes" id="UP000001919"/>
    </source>
</evidence>
<gene>
    <name evidence="1" type="ordered locus">Bfae_13250</name>
</gene>
<dbReference type="PATRIC" id="fig|446465.5.peg.1325"/>
<dbReference type="OrthoDB" id="4791416at2"/>
<organism evidence="1 2">
    <name type="scientific">Brachybacterium faecium (strain ATCC 43885 / DSM 4810 / JCM 11609 / LMG 19847 / NBRC 14762 / NCIMB 9860 / 6-10)</name>
    <dbReference type="NCBI Taxonomy" id="446465"/>
    <lineage>
        <taxon>Bacteria</taxon>
        <taxon>Bacillati</taxon>
        <taxon>Actinomycetota</taxon>
        <taxon>Actinomycetes</taxon>
        <taxon>Micrococcales</taxon>
        <taxon>Dermabacteraceae</taxon>
        <taxon>Brachybacterium</taxon>
    </lineage>
</organism>
<protein>
    <submittedName>
        <fullName evidence="1">Uncharacterized protein</fullName>
    </submittedName>
</protein>
<evidence type="ECO:0000313" key="1">
    <source>
        <dbReference type="EMBL" id="ACU85167.1"/>
    </source>
</evidence>
<dbReference type="AlphaFoldDB" id="C7MC60"/>
<dbReference type="EMBL" id="CP001643">
    <property type="protein sequence ID" value="ACU85167.1"/>
    <property type="molecule type" value="Genomic_DNA"/>
</dbReference>
<proteinExistence type="predicted"/>